<evidence type="ECO:0000313" key="4">
    <source>
        <dbReference type="EMBL" id="MBD8012267.1"/>
    </source>
</evidence>
<dbReference type="InterPro" id="IPR051257">
    <property type="entry name" value="Diverse_CBS-Domain"/>
</dbReference>
<accession>A0ABR8W5G2</accession>
<comment type="caution">
    <text evidence="4">The sequence shown here is derived from an EMBL/GenBank/DDBJ whole genome shotgun (WGS) entry which is preliminary data.</text>
</comment>
<evidence type="ECO:0000259" key="3">
    <source>
        <dbReference type="PROSITE" id="PS51371"/>
    </source>
</evidence>
<dbReference type="SUPFAM" id="SSF54631">
    <property type="entry name" value="CBS-domain pair"/>
    <property type="match status" value="1"/>
</dbReference>
<organism evidence="4 5">
    <name type="scientific">Microbacterium commune</name>
    <dbReference type="NCBI Taxonomy" id="2762219"/>
    <lineage>
        <taxon>Bacteria</taxon>
        <taxon>Bacillati</taxon>
        <taxon>Actinomycetota</taxon>
        <taxon>Actinomycetes</taxon>
        <taxon>Micrococcales</taxon>
        <taxon>Microbacteriaceae</taxon>
        <taxon>Microbacterium</taxon>
    </lineage>
</organism>
<dbReference type="Pfam" id="PF00571">
    <property type="entry name" value="CBS"/>
    <property type="match status" value="2"/>
</dbReference>
<dbReference type="PANTHER" id="PTHR43080">
    <property type="entry name" value="CBS DOMAIN-CONTAINING PROTEIN CBSX3, MITOCHONDRIAL"/>
    <property type="match status" value="1"/>
</dbReference>
<keyword evidence="1 2" id="KW-0129">CBS domain</keyword>
<dbReference type="SMART" id="SM00116">
    <property type="entry name" value="CBS"/>
    <property type="match status" value="2"/>
</dbReference>
<protein>
    <submittedName>
        <fullName evidence="4">CBS domain-containing protein</fullName>
    </submittedName>
</protein>
<evidence type="ECO:0000256" key="1">
    <source>
        <dbReference type="ARBA" id="ARBA00023122"/>
    </source>
</evidence>
<proteinExistence type="predicted"/>
<keyword evidence="5" id="KW-1185">Reference proteome</keyword>
<sequence length="137" mass="14731">MNRTRDIMTPNAQCIGVNDSLSIAAEKMRELDVGALPICGEDGRLKGILTDRDIVVKAIATGLDPETTNAGRLADGVPVMATADEDIERVLALMREHRIRRVPVLEGHRLVGIISQADIARHLAPSTTGETVGVISR</sequence>
<dbReference type="CDD" id="cd04622">
    <property type="entry name" value="CBS_pair_HRP1_like"/>
    <property type="match status" value="1"/>
</dbReference>
<name>A0ABR8W5G2_9MICO</name>
<dbReference type="Gene3D" id="3.10.580.10">
    <property type="entry name" value="CBS-domain"/>
    <property type="match status" value="1"/>
</dbReference>
<dbReference type="EMBL" id="JACSPX010000001">
    <property type="protein sequence ID" value="MBD8012267.1"/>
    <property type="molecule type" value="Genomic_DNA"/>
</dbReference>
<feature type="domain" description="CBS" evidence="3">
    <location>
        <begin position="8"/>
        <end position="66"/>
    </location>
</feature>
<gene>
    <name evidence="4" type="ORF">H9633_08125</name>
</gene>
<dbReference type="PANTHER" id="PTHR43080:SF2">
    <property type="entry name" value="CBS DOMAIN-CONTAINING PROTEIN"/>
    <property type="match status" value="1"/>
</dbReference>
<dbReference type="PROSITE" id="PS51371">
    <property type="entry name" value="CBS"/>
    <property type="match status" value="2"/>
</dbReference>
<dbReference type="InterPro" id="IPR000644">
    <property type="entry name" value="CBS_dom"/>
</dbReference>
<dbReference type="InterPro" id="IPR046342">
    <property type="entry name" value="CBS_dom_sf"/>
</dbReference>
<feature type="domain" description="CBS" evidence="3">
    <location>
        <begin position="74"/>
        <end position="131"/>
    </location>
</feature>
<evidence type="ECO:0000256" key="2">
    <source>
        <dbReference type="PROSITE-ProRule" id="PRU00703"/>
    </source>
</evidence>
<evidence type="ECO:0000313" key="5">
    <source>
        <dbReference type="Proteomes" id="UP000611521"/>
    </source>
</evidence>
<reference evidence="4 5" key="1">
    <citation type="submission" date="2020-08" db="EMBL/GenBank/DDBJ databases">
        <title>A Genomic Blueprint of the Chicken Gut Microbiome.</title>
        <authorList>
            <person name="Gilroy R."/>
            <person name="Ravi A."/>
            <person name="Getino M."/>
            <person name="Pursley I."/>
            <person name="Horton D.L."/>
            <person name="Alikhan N.-F."/>
            <person name="Baker D."/>
            <person name="Gharbi K."/>
            <person name="Hall N."/>
            <person name="Watson M."/>
            <person name="Adriaenssens E.M."/>
            <person name="Foster-Nyarko E."/>
            <person name="Jarju S."/>
            <person name="Secka A."/>
            <person name="Antonio M."/>
            <person name="Oren A."/>
            <person name="Chaudhuri R."/>
            <person name="La Ragione R.M."/>
            <person name="Hildebrand F."/>
            <person name="Pallen M.J."/>
        </authorList>
    </citation>
    <scope>NUCLEOTIDE SEQUENCE [LARGE SCALE GENOMIC DNA]</scope>
    <source>
        <strain evidence="4 5">Re1</strain>
    </source>
</reference>
<dbReference type="Proteomes" id="UP000611521">
    <property type="component" value="Unassembled WGS sequence"/>
</dbReference>